<feature type="active site" description="Charge relay system" evidence="1">
    <location>
        <position position="56"/>
    </location>
</feature>
<keyword evidence="1" id="KW-0645">Protease</keyword>
<evidence type="ECO:0000313" key="5">
    <source>
        <dbReference type="EMBL" id="CAF4276960.1"/>
    </source>
</evidence>
<dbReference type="EMBL" id="CAJOBA010054708">
    <property type="protein sequence ID" value="CAF4276960.1"/>
    <property type="molecule type" value="Genomic_DNA"/>
</dbReference>
<keyword evidence="1" id="KW-0720">Serine protease</keyword>
<dbReference type="Proteomes" id="UP000677228">
    <property type="component" value="Unassembled WGS sequence"/>
</dbReference>
<evidence type="ECO:0000259" key="2">
    <source>
        <dbReference type="PROSITE" id="PS51695"/>
    </source>
</evidence>
<dbReference type="AlphaFoldDB" id="A0A815Y060"/>
<feature type="domain" description="Peptidase S53" evidence="2">
    <location>
        <begin position="1"/>
        <end position="353"/>
    </location>
</feature>
<feature type="active site" description="Charge relay system" evidence="1">
    <location>
        <position position="60"/>
    </location>
</feature>
<evidence type="ECO:0000313" key="7">
    <source>
        <dbReference type="Proteomes" id="UP000663829"/>
    </source>
</evidence>
<dbReference type="PANTHER" id="PTHR14218">
    <property type="entry name" value="PROTEASE S8 TRIPEPTIDYL PEPTIDASE I CLN2"/>
    <property type="match status" value="1"/>
</dbReference>
<dbReference type="InterPro" id="IPR030400">
    <property type="entry name" value="Sedolisin_dom"/>
</dbReference>
<dbReference type="EMBL" id="CAJOBC010094549">
    <property type="protein sequence ID" value="CAF4425942.1"/>
    <property type="molecule type" value="Genomic_DNA"/>
</dbReference>
<evidence type="ECO:0000313" key="3">
    <source>
        <dbReference type="EMBL" id="CAF1487327.1"/>
    </source>
</evidence>
<evidence type="ECO:0000313" key="6">
    <source>
        <dbReference type="EMBL" id="CAF4425942.1"/>
    </source>
</evidence>
<dbReference type="Gene3D" id="3.40.50.200">
    <property type="entry name" value="Peptidase S8/S53 domain"/>
    <property type="match status" value="1"/>
</dbReference>
<evidence type="ECO:0000256" key="1">
    <source>
        <dbReference type="PROSITE-ProRule" id="PRU01032"/>
    </source>
</evidence>
<organism evidence="4 7">
    <name type="scientific">Didymodactylos carnosus</name>
    <dbReference type="NCBI Taxonomy" id="1234261"/>
    <lineage>
        <taxon>Eukaryota</taxon>
        <taxon>Metazoa</taxon>
        <taxon>Spiralia</taxon>
        <taxon>Gnathifera</taxon>
        <taxon>Rotifera</taxon>
        <taxon>Eurotatoria</taxon>
        <taxon>Bdelloidea</taxon>
        <taxon>Philodinida</taxon>
        <taxon>Philodinidae</taxon>
        <taxon>Didymodactylos</taxon>
    </lineage>
</organism>
<dbReference type="GO" id="GO:0006508">
    <property type="term" value="P:proteolysis"/>
    <property type="evidence" value="ECO:0007669"/>
    <property type="project" value="UniProtKB-KW"/>
</dbReference>
<gene>
    <name evidence="4" type="ORF">GPM918_LOCUS39952</name>
    <name evidence="3" type="ORF">OVA965_LOCUS36334</name>
    <name evidence="6" type="ORF">SRO942_LOCUS40869</name>
    <name evidence="5" type="ORF">TMI583_LOCUS37341</name>
</gene>
<dbReference type="GO" id="GO:0008240">
    <property type="term" value="F:tripeptidyl-peptidase activity"/>
    <property type="evidence" value="ECO:0007669"/>
    <property type="project" value="TreeGrafter"/>
</dbReference>
<comment type="caution">
    <text evidence="1">Lacks conserved residue(s) required for the propagation of feature annotation.</text>
</comment>
<comment type="caution">
    <text evidence="4">The sequence shown here is derived from an EMBL/GenBank/DDBJ whole genome shotgun (WGS) entry which is preliminary data.</text>
</comment>
<protein>
    <recommendedName>
        <fullName evidence="2">Peptidase S53 domain-containing protein</fullName>
    </recommendedName>
</protein>
<sequence>MSLCTFVGHSSISVYIRPSVTFDGFDLILGLDDFSPNRIVKTDSAQSPPYDLIVPEFVTDYYTIPRSVPQQNVSVGLIEFGNFYYDKQDLQLYAESVDIPYRPLNPEHIIGINDPINKTYIQRTDIEFMKLSMRCITVLVSFGDNGAYGYGDDGNLADCSNKLFHPSYPATCPYITSVDATELINTEYKRLQNTTPACTSDPPPVQCISNGMEAAVDYGTWSYTTVKHYFDSMNDHSKNNFQHLYPISSMYNQFNRGFAHIAAFGVSAHVILNGIYNRVGRTSISAPLWGGIVSVLNSYSLSITNRTLGFLNPLLYRMGEEMPECCNDITIGDNKCTQSVCTNQCQGFQTARG</sequence>
<feature type="active site" description="Charge relay system" evidence="1">
    <location>
        <position position="283"/>
    </location>
</feature>
<dbReference type="OrthoDB" id="2919105at2759"/>
<dbReference type="SUPFAM" id="SSF52743">
    <property type="entry name" value="Subtilisin-like"/>
    <property type="match status" value="1"/>
</dbReference>
<dbReference type="EMBL" id="CAJNOK010032757">
    <property type="protein sequence ID" value="CAF1487327.1"/>
    <property type="molecule type" value="Genomic_DNA"/>
</dbReference>
<evidence type="ECO:0000313" key="4">
    <source>
        <dbReference type="EMBL" id="CAF1563986.1"/>
    </source>
</evidence>
<dbReference type="Proteomes" id="UP000681722">
    <property type="component" value="Unassembled WGS sequence"/>
</dbReference>
<dbReference type="InterPro" id="IPR036852">
    <property type="entry name" value="Peptidase_S8/S53_dom_sf"/>
</dbReference>
<dbReference type="GO" id="GO:0004252">
    <property type="term" value="F:serine-type endopeptidase activity"/>
    <property type="evidence" value="ECO:0007669"/>
    <property type="project" value="UniProtKB-UniRule"/>
</dbReference>
<dbReference type="EMBL" id="CAJNOQ010028770">
    <property type="protein sequence ID" value="CAF1563986.1"/>
    <property type="molecule type" value="Genomic_DNA"/>
</dbReference>
<name>A0A815Y060_9BILA</name>
<dbReference type="Proteomes" id="UP000682733">
    <property type="component" value="Unassembled WGS sequence"/>
</dbReference>
<reference evidence="4" key="1">
    <citation type="submission" date="2021-02" db="EMBL/GenBank/DDBJ databases">
        <authorList>
            <person name="Nowell W R."/>
        </authorList>
    </citation>
    <scope>NUCLEOTIDE SEQUENCE</scope>
</reference>
<accession>A0A815Y060</accession>
<dbReference type="InterPro" id="IPR050819">
    <property type="entry name" value="Tripeptidyl-peptidase_I"/>
</dbReference>
<proteinExistence type="predicted"/>
<dbReference type="Proteomes" id="UP000663829">
    <property type="component" value="Unassembled WGS sequence"/>
</dbReference>
<keyword evidence="7" id="KW-1185">Reference proteome</keyword>
<dbReference type="PROSITE" id="PS51695">
    <property type="entry name" value="SEDOLISIN"/>
    <property type="match status" value="1"/>
</dbReference>
<dbReference type="PANTHER" id="PTHR14218:SF15">
    <property type="entry name" value="TRIPEPTIDYL-PEPTIDASE 1"/>
    <property type="match status" value="1"/>
</dbReference>
<keyword evidence="1" id="KW-0378">Hydrolase</keyword>